<feature type="coiled-coil region" evidence="1">
    <location>
        <begin position="42"/>
        <end position="76"/>
    </location>
</feature>
<dbReference type="WBParaSite" id="TCLT_0000175201-mRNA-1">
    <property type="protein sequence ID" value="TCLT_0000175201-mRNA-1"/>
    <property type="gene ID" value="TCLT_0000175201"/>
</dbReference>
<protein>
    <submittedName>
        <fullName evidence="4">MATH domain-containing protein</fullName>
    </submittedName>
</protein>
<dbReference type="AlphaFoldDB" id="A0A0N5CNJ2"/>
<dbReference type="OrthoDB" id="5815886at2759"/>
<keyword evidence="3" id="KW-1185">Reference proteome</keyword>
<evidence type="ECO:0000313" key="2">
    <source>
        <dbReference type="EMBL" id="VDM97356.1"/>
    </source>
</evidence>
<sequence length="503" mass="58035">MLSVAAVPQILPQQKIRRKRFVTKNEMKRIMIYSLSQLPCSIETCKLEKRELHSLIKRLEEQLRLKDASVKTLRENLAAMRLTIREFSCFIATSFPGTKVIHSKIIYIAKTAQIWEKRWKTEDEEGKWNSDFSKLPSAVLQNQSEVKPSTSANPTSCRSIVYSDTAKPVASQQINTSHERIPERAWVIWSPEERSFSLAASNNDKNNLISKKQMGATAHALITVNEPLNLPMSAHTNGNIVMAPDNCNNTLKIVNPEENASRRKRNYHMTSRNWMCGNSNVHKDSKFLKPEICSQHAQNNKVFIQEKNDVIVISDDDNDEKMRIGATEDVVRVPRYDSLNLTECRKYHPLVYPKLTIYPGLRISRLHIKWVNSSEGLKYFKIVLSYIEKSKHIILNIQYAGEHSKQVFHILYYIRSMVEKEEADGWTKIYSKECEAHGNSRLLIQFDRGEFLKDFGINQKWISDAIYFTGFIECGFERYGAYADVCKVELGSRQKQVLICFIS</sequence>
<evidence type="ECO:0000313" key="4">
    <source>
        <dbReference type="WBParaSite" id="TCLT_0000175201-mRNA-1"/>
    </source>
</evidence>
<evidence type="ECO:0000256" key="1">
    <source>
        <dbReference type="SAM" id="Coils"/>
    </source>
</evidence>
<evidence type="ECO:0000313" key="3">
    <source>
        <dbReference type="Proteomes" id="UP000276776"/>
    </source>
</evidence>
<organism evidence="4">
    <name type="scientific">Thelazia callipaeda</name>
    <name type="common">Oriental eyeworm</name>
    <name type="synonym">Parasitic nematode</name>
    <dbReference type="NCBI Taxonomy" id="103827"/>
    <lineage>
        <taxon>Eukaryota</taxon>
        <taxon>Metazoa</taxon>
        <taxon>Ecdysozoa</taxon>
        <taxon>Nematoda</taxon>
        <taxon>Chromadorea</taxon>
        <taxon>Rhabditida</taxon>
        <taxon>Spirurina</taxon>
        <taxon>Spiruromorpha</taxon>
        <taxon>Thelazioidea</taxon>
        <taxon>Thelaziidae</taxon>
        <taxon>Thelazia</taxon>
    </lineage>
</organism>
<accession>A0A0N5CNJ2</accession>
<gene>
    <name evidence="2" type="ORF">TCLT_LOCUS1753</name>
</gene>
<dbReference type="OMA" id="IREFSCF"/>
<reference evidence="4" key="1">
    <citation type="submission" date="2017-02" db="UniProtKB">
        <authorList>
            <consortium name="WormBaseParasite"/>
        </authorList>
    </citation>
    <scope>IDENTIFICATION</scope>
</reference>
<name>A0A0N5CNJ2_THECL</name>
<dbReference type="EMBL" id="UYYF01000259">
    <property type="protein sequence ID" value="VDM97356.1"/>
    <property type="molecule type" value="Genomic_DNA"/>
</dbReference>
<keyword evidence="1" id="KW-0175">Coiled coil</keyword>
<dbReference type="Proteomes" id="UP000276776">
    <property type="component" value="Unassembled WGS sequence"/>
</dbReference>
<proteinExistence type="predicted"/>
<reference evidence="2 3" key="2">
    <citation type="submission" date="2018-11" db="EMBL/GenBank/DDBJ databases">
        <authorList>
            <consortium name="Pathogen Informatics"/>
        </authorList>
    </citation>
    <scope>NUCLEOTIDE SEQUENCE [LARGE SCALE GENOMIC DNA]</scope>
</reference>